<dbReference type="InterPro" id="IPR006390">
    <property type="entry name" value="DHP_synth_dom"/>
</dbReference>
<evidence type="ECO:0000313" key="14">
    <source>
        <dbReference type="EMBL" id="SKC67010.1"/>
    </source>
</evidence>
<evidence type="ECO:0000256" key="1">
    <source>
        <dbReference type="ARBA" id="ARBA00000012"/>
    </source>
</evidence>
<keyword evidence="15" id="KW-1185">Reference proteome</keyword>
<dbReference type="GO" id="GO:0046654">
    <property type="term" value="P:tetrahydrofolate biosynthetic process"/>
    <property type="evidence" value="ECO:0007669"/>
    <property type="project" value="UniProtKB-UniPathway"/>
</dbReference>
<accession>A0A1T5KTP1</accession>
<protein>
    <recommendedName>
        <fullName evidence="6 12">Dihydropteroate synthase</fullName>
        <shortName evidence="12">DHPS</shortName>
        <ecNumber evidence="5 12">2.5.1.15</ecNumber>
    </recommendedName>
    <alternativeName>
        <fullName evidence="11 12">Dihydropteroate pyrophosphorylase</fullName>
    </alternativeName>
</protein>
<dbReference type="InterPro" id="IPR000489">
    <property type="entry name" value="Pterin-binding_dom"/>
</dbReference>
<evidence type="ECO:0000256" key="11">
    <source>
        <dbReference type="ARBA" id="ARBA00030193"/>
    </source>
</evidence>
<evidence type="ECO:0000256" key="4">
    <source>
        <dbReference type="ARBA" id="ARBA00009503"/>
    </source>
</evidence>
<comment type="catalytic activity">
    <reaction evidence="1">
        <text>(7,8-dihydropterin-6-yl)methyl diphosphate + 4-aminobenzoate = 7,8-dihydropteroate + diphosphate</text>
        <dbReference type="Rhea" id="RHEA:19949"/>
        <dbReference type="ChEBI" id="CHEBI:17836"/>
        <dbReference type="ChEBI" id="CHEBI:17839"/>
        <dbReference type="ChEBI" id="CHEBI:33019"/>
        <dbReference type="ChEBI" id="CHEBI:72950"/>
        <dbReference type="EC" id="2.5.1.15"/>
    </reaction>
</comment>
<comment type="similarity">
    <text evidence="4 12">Belongs to the DHPS family.</text>
</comment>
<evidence type="ECO:0000256" key="10">
    <source>
        <dbReference type="ARBA" id="ARBA00022909"/>
    </source>
</evidence>
<dbReference type="PROSITE" id="PS00793">
    <property type="entry name" value="DHPS_2"/>
    <property type="match status" value="1"/>
</dbReference>
<dbReference type="PANTHER" id="PTHR20941:SF1">
    <property type="entry name" value="FOLIC ACID SYNTHESIS PROTEIN FOL1"/>
    <property type="match status" value="1"/>
</dbReference>
<evidence type="ECO:0000256" key="12">
    <source>
        <dbReference type="RuleBase" id="RU361205"/>
    </source>
</evidence>
<reference evidence="14 15" key="1">
    <citation type="submission" date="2017-02" db="EMBL/GenBank/DDBJ databases">
        <authorList>
            <person name="Peterson S.W."/>
        </authorList>
    </citation>
    <scope>NUCLEOTIDE SEQUENCE [LARGE SCALE GENOMIC DNA]</scope>
    <source>
        <strain evidence="14 15">VKM Ac-2059</strain>
    </source>
</reference>
<evidence type="ECO:0000256" key="9">
    <source>
        <dbReference type="ARBA" id="ARBA00022842"/>
    </source>
</evidence>
<evidence type="ECO:0000256" key="3">
    <source>
        <dbReference type="ARBA" id="ARBA00004763"/>
    </source>
</evidence>
<dbReference type="PANTHER" id="PTHR20941">
    <property type="entry name" value="FOLATE SYNTHESIS PROTEINS"/>
    <property type="match status" value="1"/>
</dbReference>
<evidence type="ECO:0000256" key="2">
    <source>
        <dbReference type="ARBA" id="ARBA00001946"/>
    </source>
</evidence>
<dbReference type="GO" id="GO:0005829">
    <property type="term" value="C:cytosol"/>
    <property type="evidence" value="ECO:0007669"/>
    <property type="project" value="TreeGrafter"/>
</dbReference>
<feature type="domain" description="Pterin-binding" evidence="13">
    <location>
        <begin position="6"/>
        <end position="260"/>
    </location>
</feature>
<dbReference type="FunFam" id="3.20.20.20:FF:000006">
    <property type="entry name" value="Dihydropteroate synthase"/>
    <property type="match status" value="1"/>
</dbReference>
<gene>
    <name evidence="14" type="ORF">SAMN06309945_2471</name>
</gene>
<evidence type="ECO:0000256" key="7">
    <source>
        <dbReference type="ARBA" id="ARBA00022679"/>
    </source>
</evidence>
<keyword evidence="7 12" id="KW-0808">Transferase</keyword>
<organism evidence="14 15">
    <name type="scientific">Okibacterium fritillariae</name>
    <dbReference type="NCBI Taxonomy" id="123320"/>
    <lineage>
        <taxon>Bacteria</taxon>
        <taxon>Bacillati</taxon>
        <taxon>Actinomycetota</taxon>
        <taxon>Actinomycetes</taxon>
        <taxon>Micrococcales</taxon>
        <taxon>Microbacteriaceae</taxon>
        <taxon>Okibacterium</taxon>
    </lineage>
</organism>
<dbReference type="OrthoDB" id="9811744at2"/>
<dbReference type="EMBL" id="FUZP01000003">
    <property type="protein sequence ID" value="SKC67010.1"/>
    <property type="molecule type" value="Genomic_DNA"/>
</dbReference>
<dbReference type="Proteomes" id="UP000190857">
    <property type="component" value="Unassembled WGS sequence"/>
</dbReference>
<proteinExistence type="inferred from homology"/>
<dbReference type="InterPro" id="IPR045031">
    <property type="entry name" value="DHP_synth-like"/>
</dbReference>
<keyword evidence="10 12" id="KW-0289">Folate biosynthesis</keyword>
<evidence type="ECO:0000313" key="15">
    <source>
        <dbReference type="Proteomes" id="UP000190857"/>
    </source>
</evidence>
<keyword evidence="9 12" id="KW-0460">Magnesium</keyword>
<evidence type="ECO:0000256" key="6">
    <source>
        <dbReference type="ARBA" id="ARBA00016919"/>
    </source>
</evidence>
<comment type="function">
    <text evidence="12">Catalyzes the condensation of para-aminobenzoate (pABA) with 6-hydroxymethyl-7,8-dihydropterin diphosphate (DHPt-PP) to form 7,8-dihydropteroate (H2Pte), the immediate precursor of folate derivatives.</text>
</comment>
<dbReference type="InterPro" id="IPR011005">
    <property type="entry name" value="Dihydropteroate_synth-like_sf"/>
</dbReference>
<evidence type="ECO:0000256" key="8">
    <source>
        <dbReference type="ARBA" id="ARBA00022723"/>
    </source>
</evidence>
<sequence length="271" mass="28541">MTSETPHVMGVVNVTPDSFSDGGQFIDADAALSHALQLAADGADIIDVGGESTRPGADRVTPAEEQRRVLPLVRALAGRDIAVSVDTMNAETAARAVHEGAVIVNDVSGGLADAGMAAAIASTPAIFVIGHWRTHSATMNAFADYDDVVTEVRDELSKRVDDARAAGISGDRIVLDPGLGFSKNGSHNWELLARLDELLELGYPVLVGTSRKRFLGALLPDDAPMTERDLPTAVTSVLAAQAGAWGVRVHDASATRLALDTWRAWQSGRRG</sequence>
<dbReference type="PROSITE" id="PS50972">
    <property type="entry name" value="PTERIN_BINDING"/>
    <property type="match status" value="1"/>
</dbReference>
<comment type="cofactor">
    <cofactor evidence="2 12">
        <name>Mg(2+)</name>
        <dbReference type="ChEBI" id="CHEBI:18420"/>
    </cofactor>
</comment>
<dbReference type="GO" id="GO:0004156">
    <property type="term" value="F:dihydropteroate synthase activity"/>
    <property type="evidence" value="ECO:0007669"/>
    <property type="project" value="UniProtKB-EC"/>
</dbReference>
<dbReference type="SUPFAM" id="SSF51717">
    <property type="entry name" value="Dihydropteroate synthetase-like"/>
    <property type="match status" value="1"/>
</dbReference>
<dbReference type="PROSITE" id="PS00792">
    <property type="entry name" value="DHPS_1"/>
    <property type="match status" value="1"/>
</dbReference>
<dbReference type="RefSeq" id="WP_079728520.1">
    <property type="nucleotide sequence ID" value="NZ_FUZP01000003.1"/>
</dbReference>
<dbReference type="AlphaFoldDB" id="A0A1T5KTP1"/>
<dbReference type="UniPathway" id="UPA00077">
    <property type="reaction ID" value="UER00156"/>
</dbReference>
<dbReference type="GO" id="GO:0046656">
    <property type="term" value="P:folic acid biosynthetic process"/>
    <property type="evidence" value="ECO:0007669"/>
    <property type="project" value="UniProtKB-KW"/>
</dbReference>
<comment type="pathway">
    <text evidence="3 12">Cofactor biosynthesis; tetrahydrofolate biosynthesis; 7,8-dihydrofolate from 2-amino-4-hydroxy-6-hydroxymethyl-7,8-dihydropteridine diphosphate and 4-aminobenzoate: step 1/2.</text>
</comment>
<dbReference type="GO" id="GO:0046872">
    <property type="term" value="F:metal ion binding"/>
    <property type="evidence" value="ECO:0007669"/>
    <property type="project" value="UniProtKB-KW"/>
</dbReference>
<dbReference type="CDD" id="cd00739">
    <property type="entry name" value="DHPS"/>
    <property type="match status" value="1"/>
</dbReference>
<keyword evidence="8 12" id="KW-0479">Metal-binding</keyword>
<name>A0A1T5KTP1_9MICO</name>
<dbReference type="EC" id="2.5.1.15" evidence="5 12"/>
<dbReference type="Pfam" id="PF00809">
    <property type="entry name" value="Pterin_bind"/>
    <property type="match status" value="1"/>
</dbReference>
<dbReference type="NCBIfam" id="TIGR01496">
    <property type="entry name" value="DHPS"/>
    <property type="match status" value="1"/>
</dbReference>
<evidence type="ECO:0000256" key="5">
    <source>
        <dbReference type="ARBA" id="ARBA00012458"/>
    </source>
</evidence>
<evidence type="ECO:0000259" key="13">
    <source>
        <dbReference type="PROSITE" id="PS50972"/>
    </source>
</evidence>
<dbReference type="STRING" id="123320.SAMN06309945_2471"/>
<dbReference type="Gene3D" id="3.20.20.20">
    <property type="entry name" value="Dihydropteroate synthase-like"/>
    <property type="match status" value="1"/>
</dbReference>